<dbReference type="InterPro" id="IPR015403">
    <property type="entry name" value="Mon2/Sec7/BIG1-like_HDS"/>
</dbReference>
<reference evidence="4" key="1">
    <citation type="submission" date="2016-06" db="UniProtKB">
        <authorList>
            <consortium name="WormBaseParasite"/>
        </authorList>
    </citation>
    <scope>IDENTIFICATION</scope>
</reference>
<protein>
    <submittedName>
        <fullName evidence="4">DUF1981 domain-containing protein</fullName>
    </submittedName>
</protein>
<evidence type="ECO:0000313" key="3">
    <source>
        <dbReference type="Proteomes" id="UP000267606"/>
    </source>
</evidence>
<dbReference type="Pfam" id="PF09324">
    <property type="entry name" value="Sec7-like_HDS"/>
    <property type="match status" value="1"/>
</dbReference>
<dbReference type="EMBL" id="UZAJ01016194">
    <property type="protein sequence ID" value="VDO75525.1"/>
    <property type="molecule type" value="Genomic_DNA"/>
</dbReference>
<dbReference type="WBParaSite" id="OFLC_0001131101-mRNA-1">
    <property type="protein sequence ID" value="OFLC_0001131101-mRNA-1"/>
    <property type="gene ID" value="OFLC_0001131101"/>
</dbReference>
<evidence type="ECO:0000313" key="2">
    <source>
        <dbReference type="EMBL" id="VDO75525.1"/>
    </source>
</evidence>
<evidence type="ECO:0000313" key="4">
    <source>
        <dbReference type="WBParaSite" id="OFLC_0001131101-mRNA-1"/>
    </source>
</evidence>
<reference evidence="2 3" key="2">
    <citation type="submission" date="2018-11" db="EMBL/GenBank/DDBJ databases">
        <authorList>
            <consortium name="Pathogen Informatics"/>
        </authorList>
    </citation>
    <scope>NUCLEOTIDE SEQUENCE [LARGE SCALE GENOMIC DNA]</scope>
</reference>
<evidence type="ECO:0000259" key="1">
    <source>
        <dbReference type="Pfam" id="PF09324"/>
    </source>
</evidence>
<dbReference type="Proteomes" id="UP000267606">
    <property type="component" value="Unassembled WGS sequence"/>
</dbReference>
<organism evidence="4">
    <name type="scientific">Onchocerca flexuosa</name>
    <dbReference type="NCBI Taxonomy" id="387005"/>
    <lineage>
        <taxon>Eukaryota</taxon>
        <taxon>Metazoa</taxon>
        <taxon>Ecdysozoa</taxon>
        <taxon>Nematoda</taxon>
        <taxon>Chromadorea</taxon>
        <taxon>Rhabditida</taxon>
        <taxon>Spirurina</taxon>
        <taxon>Spiruromorpha</taxon>
        <taxon>Filarioidea</taxon>
        <taxon>Onchocercidae</taxon>
        <taxon>Onchocerca</taxon>
    </lineage>
</organism>
<keyword evidence="3" id="KW-1185">Reference proteome</keyword>
<gene>
    <name evidence="2" type="ORF">OFLC_LOCUS11310</name>
</gene>
<dbReference type="STRING" id="387005.A0A183HUZ9"/>
<proteinExistence type="predicted"/>
<name>A0A183HUZ9_9BILA</name>
<sequence length="51" mass="5693">MCLEESQEQIVTLLATFVHSHANKIGSGWRPLFSALKALRIENHAGMLQTN</sequence>
<feature type="domain" description="Mon2/Sec7/BIG1-like HDS" evidence="1">
    <location>
        <begin position="4"/>
        <end position="44"/>
    </location>
</feature>
<accession>A0A183HUZ9</accession>
<dbReference type="AlphaFoldDB" id="A0A183HUZ9"/>